<dbReference type="RefSeq" id="WP_167232257.1">
    <property type="nucleotide sequence ID" value="NZ_VUYU01000038.1"/>
</dbReference>
<proteinExistence type="predicted"/>
<dbReference type="Proteomes" id="UP000785613">
    <property type="component" value="Unassembled WGS sequence"/>
</dbReference>
<dbReference type="InterPro" id="IPR025238">
    <property type="entry name" value="DUF4184"/>
</dbReference>
<reference evidence="1 2" key="1">
    <citation type="submission" date="2019-09" db="EMBL/GenBank/DDBJ databases">
        <title>Taxonomy of Antarctic Massilia spp.: description of Massilia rubra sp. nov., Massilia aquatica sp. nov., Massilia mucilaginosa sp. nov., Massilia frigida sp. nov. isolated from streams, lakes and regoliths.</title>
        <authorList>
            <person name="Holochova P."/>
            <person name="Sedlacek I."/>
            <person name="Kralova S."/>
            <person name="Maslanova I."/>
            <person name="Busse H.-J."/>
            <person name="Stankova E."/>
            <person name="Vrbovska V."/>
            <person name="Kovarovic V."/>
            <person name="Bartak M."/>
            <person name="Svec P."/>
            <person name="Pantucek R."/>
        </authorList>
    </citation>
    <scope>NUCLEOTIDE SEQUENCE [LARGE SCALE GENOMIC DNA]</scope>
    <source>
        <strain evidence="1 2">CCM 8692</strain>
    </source>
</reference>
<name>A0ABX0LTT9_9BURK</name>
<evidence type="ECO:0000313" key="1">
    <source>
        <dbReference type="EMBL" id="NHZ38060.1"/>
    </source>
</evidence>
<dbReference type="Pfam" id="PF13803">
    <property type="entry name" value="DUF4184"/>
    <property type="match status" value="1"/>
</dbReference>
<accession>A0ABX0LTT9</accession>
<gene>
    <name evidence="1" type="ORF">F0185_31380</name>
</gene>
<keyword evidence="2" id="KW-1185">Reference proteome</keyword>
<dbReference type="EMBL" id="VUYU01000038">
    <property type="protein sequence ID" value="NHZ38060.1"/>
    <property type="molecule type" value="Genomic_DNA"/>
</dbReference>
<comment type="caution">
    <text evidence="1">The sequence shown here is derived from an EMBL/GenBank/DDBJ whole genome shotgun (WGS) entry which is preliminary data.</text>
</comment>
<protein>
    <submittedName>
        <fullName evidence="1">DUF4184 family protein</fullName>
    </submittedName>
</protein>
<organism evidence="1 2">
    <name type="scientific">Massilia rubra</name>
    <dbReference type="NCBI Taxonomy" id="2607910"/>
    <lineage>
        <taxon>Bacteria</taxon>
        <taxon>Pseudomonadati</taxon>
        <taxon>Pseudomonadota</taxon>
        <taxon>Betaproteobacteria</taxon>
        <taxon>Burkholderiales</taxon>
        <taxon>Oxalobacteraceae</taxon>
        <taxon>Telluria group</taxon>
        <taxon>Massilia</taxon>
    </lineage>
</organism>
<evidence type="ECO:0000313" key="2">
    <source>
        <dbReference type="Proteomes" id="UP000785613"/>
    </source>
</evidence>
<sequence length="70" mass="7724">MPFTLCHPAIVIPLHRYARGFTSLPALAIGSMMPDFVYFFSFGISGEFSHSTPGILLYCMPVGALCQQRL</sequence>